<feature type="compositionally biased region" description="Polar residues" evidence="1">
    <location>
        <begin position="113"/>
        <end position="122"/>
    </location>
</feature>
<protein>
    <submittedName>
        <fullName evidence="3">15760_t:CDS:1</fullName>
    </submittedName>
</protein>
<feature type="region of interest" description="Disordered" evidence="1">
    <location>
        <begin position="106"/>
        <end position="132"/>
    </location>
</feature>
<dbReference type="OrthoDB" id="2427034at2759"/>
<keyword evidence="4" id="KW-1185">Reference proteome</keyword>
<evidence type="ECO:0000313" key="3">
    <source>
        <dbReference type="EMBL" id="CAG8768651.1"/>
    </source>
</evidence>
<dbReference type="Pfam" id="PF05699">
    <property type="entry name" value="Dimer_Tnp_hAT"/>
    <property type="match status" value="1"/>
</dbReference>
<comment type="caution">
    <text evidence="3">The sequence shown here is derived from an EMBL/GenBank/DDBJ whole genome shotgun (WGS) entry which is preliminary data.</text>
</comment>
<accession>A0A9N9J7U0</accession>
<dbReference type="GO" id="GO:0046983">
    <property type="term" value="F:protein dimerization activity"/>
    <property type="evidence" value="ECO:0007669"/>
    <property type="project" value="InterPro"/>
</dbReference>
<feature type="compositionally biased region" description="Basic and acidic residues" evidence="1">
    <location>
        <begin position="17"/>
        <end position="43"/>
    </location>
</feature>
<dbReference type="InterPro" id="IPR008906">
    <property type="entry name" value="HATC_C_dom"/>
</dbReference>
<dbReference type="AlphaFoldDB" id="A0A9N9J7U0"/>
<evidence type="ECO:0000259" key="2">
    <source>
        <dbReference type="Pfam" id="PF05699"/>
    </source>
</evidence>
<reference evidence="3" key="1">
    <citation type="submission" date="2021-06" db="EMBL/GenBank/DDBJ databases">
        <authorList>
            <person name="Kallberg Y."/>
            <person name="Tangrot J."/>
            <person name="Rosling A."/>
        </authorList>
    </citation>
    <scope>NUCLEOTIDE SEQUENCE</scope>
    <source>
        <strain evidence="3">FL966</strain>
    </source>
</reference>
<sequence length="203" mass="23204">SQSESDKEGIEDSDSLTSERDEIPSGGRKKDKEKGQKKGKEKANNSYRHKKGARKENSEKDINDFNNIKYLLVADTDDFKWDNTGKERDVSLELLQIQYNSAKDFQTKDVHAQPTQQTASTHDSLECKESGSSSLTKENEVIHYIRYQQIGVDQDSLEWWNVNKNEFLVLLLLVLKYLSISTISVPSERLFSDAENYISAKCT</sequence>
<feature type="domain" description="HAT C-terminal dimerisation" evidence="2">
    <location>
        <begin position="152"/>
        <end position="199"/>
    </location>
</feature>
<name>A0A9N9J7U0_9GLOM</name>
<evidence type="ECO:0000313" key="4">
    <source>
        <dbReference type="Proteomes" id="UP000789759"/>
    </source>
</evidence>
<dbReference type="Proteomes" id="UP000789759">
    <property type="component" value="Unassembled WGS sequence"/>
</dbReference>
<feature type="compositionally biased region" description="Basic and acidic residues" evidence="1">
    <location>
        <begin position="1"/>
        <end position="10"/>
    </location>
</feature>
<dbReference type="SUPFAM" id="SSF53098">
    <property type="entry name" value="Ribonuclease H-like"/>
    <property type="match status" value="1"/>
</dbReference>
<dbReference type="EMBL" id="CAJVQA010021396">
    <property type="protein sequence ID" value="CAG8768651.1"/>
    <property type="molecule type" value="Genomic_DNA"/>
</dbReference>
<feature type="region of interest" description="Disordered" evidence="1">
    <location>
        <begin position="1"/>
        <end position="59"/>
    </location>
</feature>
<gene>
    <name evidence="3" type="ORF">CPELLU_LOCUS15729</name>
</gene>
<organism evidence="3 4">
    <name type="scientific">Cetraspora pellucida</name>
    <dbReference type="NCBI Taxonomy" id="1433469"/>
    <lineage>
        <taxon>Eukaryota</taxon>
        <taxon>Fungi</taxon>
        <taxon>Fungi incertae sedis</taxon>
        <taxon>Mucoromycota</taxon>
        <taxon>Glomeromycotina</taxon>
        <taxon>Glomeromycetes</taxon>
        <taxon>Diversisporales</taxon>
        <taxon>Gigasporaceae</taxon>
        <taxon>Cetraspora</taxon>
    </lineage>
</organism>
<proteinExistence type="predicted"/>
<evidence type="ECO:0000256" key="1">
    <source>
        <dbReference type="SAM" id="MobiDB-lite"/>
    </source>
</evidence>
<dbReference type="InterPro" id="IPR012337">
    <property type="entry name" value="RNaseH-like_sf"/>
</dbReference>
<feature type="non-terminal residue" evidence="3">
    <location>
        <position position="203"/>
    </location>
</feature>